<dbReference type="Gene3D" id="3.40.30.10">
    <property type="entry name" value="Glutaredoxin"/>
    <property type="match status" value="1"/>
</dbReference>
<protein>
    <submittedName>
        <fullName evidence="7">DsbE family thiol:disulfide interchange protein</fullName>
    </submittedName>
</protein>
<dbReference type="PANTHER" id="PTHR42852">
    <property type="entry name" value="THIOL:DISULFIDE INTERCHANGE PROTEIN DSBE"/>
    <property type="match status" value="1"/>
</dbReference>
<evidence type="ECO:0000313" key="7">
    <source>
        <dbReference type="EMBL" id="RCL37632.1"/>
    </source>
</evidence>
<evidence type="ECO:0000313" key="8">
    <source>
        <dbReference type="Proteomes" id="UP000252147"/>
    </source>
</evidence>
<dbReference type="EMBL" id="QOPD01000008">
    <property type="protein sequence ID" value="RCL37632.1"/>
    <property type="molecule type" value="Genomic_DNA"/>
</dbReference>
<evidence type="ECO:0000259" key="6">
    <source>
        <dbReference type="PROSITE" id="PS51352"/>
    </source>
</evidence>
<keyword evidence="5" id="KW-0676">Redox-active center</keyword>
<keyword evidence="4" id="KW-1015">Disulfide bond</keyword>
<dbReference type="SUPFAM" id="SSF52833">
    <property type="entry name" value="Thioredoxin-like"/>
    <property type="match status" value="1"/>
</dbReference>
<dbReference type="InterPro" id="IPR050553">
    <property type="entry name" value="Thioredoxin_ResA/DsbE_sf"/>
</dbReference>
<evidence type="ECO:0000256" key="4">
    <source>
        <dbReference type="ARBA" id="ARBA00023157"/>
    </source>
</evidence>
<proteinExistence type="inferred from homology"/>
<dbReference type="InterPro" id="IPR004799">
    <property type="entry name" value="Periplasmic_diS_OxRdtase_DsbE"/>
</dbReference>
<dbReference type="GO" id="GO:0005886">
    <property type="term" value="C:plasma membrane"/>
    <property type="evidence" value="ECO:0007669"/>
    <property type="project" value="UniProtKB-SubCell"/>
</dbReference>
<comment type="caution">
    <text evidence="7">The sequence shown here is derived from an EMBL/GenBank/DDBJ whole genome shotgun (WGS) entry which is preliminary data.</text>
</comment>
<comment type="similarity">
    <text evidence="2">Belongs to the thioredoxin family. DsbE subfamily.</text>
</comment>
<dbReference type="InterPro" id="IPR013766">
    <property type="entry name" value="Thioredoxin_domain"/>
</dbReference>
<evidence type="ECO:0000256" key="5">
    <source>
        <dbReference type="ARBA" id="ARBA00023284"/>
    </source>
</evidence>
<evidence type="ECO:0000256" key="1">
    <source>
        <dbReference type="ARBA" id="ARBA00004383"/>
    </source>
</evidence>
<dbReference type="Pfam" id="PF08534">
    <property type="entry name" value="Redoxin"/>
    <property type="match status" value="1"/>
</dbReference>
<dbReference type="InterPro" id="IPR036249">
    <property type="entry name" value="Thioredoxin-like_sf"/>
</dbReference>
<organism evidence="7 8">
    <name type="scientific">SAR86 cluster bacterium</name>
    <dbReference type="NCBI Taxonomy" id="2030880"/>
    <lineage>
        <taxon>Bacteria</taxon>
        <taxon>Pseudomonadati</taxon>
        <taxon>Pseudomonadota</taxon>
        <taxon>Gammaproteobacteria</taxon>
        <taxon>SAR86 cluster</taxon>
    </lineage>
</organism>
<dbReference type="GO" id="GO:0017004">
    <property type="term" value="P:cytochrome complex assembly"/>
    <property type="evidence" value="ECO:0007669"/>
    <property type="project" value="UniProtKB-KW"/>
</dbReference>
<sequence>MMKKIIVLLTAVLLIALVWFFALSLNAPKISNVKTQEGKGLPSGFELLKLNGEKVNETELNNGIVLLNVWASWCITCLVEHPFLNELSETYNIDVIGINYKDKLGDAIRYLDKNGDPYIYSIHDYDGKYALKLGVTGAPETFLLIDGEIVKHRVGEVNQQVWDEEFSNFF</sequence>
<feature type="domain" description="Thioredoxin" evidence="6">
    <location>
        <begin position="21"/>
        <end position="170"/>
    </location>
</feature>
<name>A0A368BL96_9GAMM</name>
<dbReference type="InterPro" id="IPR013740">
    <property type="entry name" value="Redoxin"/>
</dbReference>
<dbReference type="PROSITE" id="PS51352">
    <property type="entry name" value="THIOREDOXIN_2"/>
    <property type="match status" value="1"/>
</dbReference>
<evidence type="ECO:0000256" key="2">
    <source>
        <dbReference type="ARBA" id="ARBA00007758"/>
    </source>
</evidence>
<dbReference type="PANTHER" id="PTHR42852:SF6">
    <property type="entry name" value="THIOL:DISULFIDE INTERCHANGE PROTEIN DSBE"/>
    <property type="match status" value="1"/>
</dbReference>
<comment type="subcellular location">
    <subcellularLocation>
        <location evidence="1">Cell inner membrane</location>
        <topology evidence="1">Single-pass membrane protein</topology>
        <orientation evidence="1">Periplasmic side</orientation>
    </subcellularLocation>
</comment>
<dbReference type="Proteomes" id="UP000252147">
    <property type="component" value="Unassembled WGS sequence"/>
</dbReference>
<accession>A0A368BL96</accession>
<reference evidence="7 8" key="1">
    <citation type="journal article" date="2018" name="Microbiome">
        <title>Fine metagenomic profile of the Mediterranean stratified and mixed water columns revealed by assembly and recruitment.</title>
        <authorList>
            <person name="Haro-Moreno J.M."/>
            <person name="Lopez-Perez M."/>
            <person name="De La Torre J.R."/>
            <person name="Picazo A."/>
            <person name="Camacho A."/>
            <person name="Rodriguez-Valera F."/>
        </authorList>
    </citation>
    <scope>NUCLEOTIDE SEQUENCE [LARGE SCALE GENOMIC DNA]</scope>
    <source>
        <strain evidence="7">MED-G83</strain>
    </source>
</reference>
<keyword evidence="3" id="KW-0201">Cytochrome c-type biogenesis</keyword>
<dbReference type="GO" id="GO:0030288">
    <property type="term" value="C:outer membrane-bounded periplasmic space"/>
    <property type="evidence" value="ECO:0007669"/>
    <property type="project" value="InterPro"/>
</dbReference>
<dbReference type="AlphaFoldDB" id="A0A368BL96"/>
<dbReference type="NCBIfam" id="TIGR00385">
    <property type="entry name" value="dsbE"/>
    <property type="match status" value="1"/>
</dbReference>
<gene>
    <name evidence="7" type="ORF">DBW97_04530</name>
</gene>
<dbReference type="GO" id="GO:0015036">
    <property type="term" value="F:disulfide oxidoreductase activity"/>
    <property type="evidence" value="ECO:0007669"/>
    <property type="project" value="InterPro"/>
</dbReference>
<evidence type="ECO:0000256" key="3">
    <source>
        <dbReference type="ARBA" id="ARBA00022748"/>
    </source>
</evidence>